<evidence type="ECO:0008006" key="5">
    <source>
        <dbReference type="Google" id="ProtNLM"/>
    </source>
</evidence>
<feature type="compositionally biased region" description="Low complexity" evidence="2">
    <location>
        <begin position="7"/>
        <end position="32"/>
    </location>
</feature>
<dbReference type="Gene3D" id="2.40.260.10">
    <property type="entry name" value="Sortase"/>
    <property type="match status" value="1"/>
</dbReference>
<keyword evidence="1" id="KW-0378">Hydrolase</keyword>
<evidence type="ECO:0000256" key="2">
    <source>
        <dbReference type="SAM" id="MobiDB-lite"/>
    </source>
</evidence>
<feature type="region of interest" description="Disordered" evidence="2">
    <location>
        <begin position="1"/>
        <end position="46"/>
    </location>
</feature>
<name>A0A7W3P769_9ACTN</name>
<comment type="caution">
    <text evidence="3">The sequence shown here is derived from an EMBL/GenBank/DDBJ whole genome shotgun (WGS) entry which is preliminary data.</text>
</comment>
<dbReference type="AlphaFoldDB" id="A0A7W3P769"/>
<reference evidence="3 4" key="1">
    <citation type="submission" date="2020-07" db="EMBL/GenBank/DDBJ databases">
        <title>Sequencing the genomes of 1000 actinobacteria strains.</title>
        <authorList>
            <person name="Klenk H.-P."/>
        </authorList>
    </citation>
    <scope>NUCLEOTIDE SEQUENCE [LARGE SCALE GENOMIC DNA]</scope>
    <source>
        <strain evidence="3 4">DSM 100723</strain>
    </source>
</reference>
<evidence type="ECO:0000313" key="4">
    <source>
        <dbReference type="Proteomes" id="UP000523079"/>
    </source>
</evidence>
<dbReference type="GO" id="GO:0016787">
    <property type="term" value="F:hydrolase activity"/>
    <property type="evidence" value="ECO:0007669"/>
    <property type="project" value="UniProtKB-KW"/>
</dbReference>
<accession>A0A7W3P769</accession>
<protein>
    <recommendedName>
        <fullName evidence="5">Sortase family protein</fullName>
    </recommendedName>
</protein>
<dbReference type="EMBL" id="JACGWT010000005">
    <property type="protein sequence ID" value="MBA8795657.1"/>
    <property type="molecule type" value="Genomic_DNA"/>
</dbReference>
<dbReference type="Proteomes" id="UP000523079">
    <property type="component" value="Unassembled WGS sequence"/>
</dbReference>
<proteinExistence type="predicted"/>
<dbReference type="CDD" id="cd05829">
    <property type="entry name" value="Sortase_F"/>
    <property type="match status" value="1"/>
</dbReference>
<keyword evidence="4" id="KW-1185">Reference proteome</keyword>
<evidence type="ECO:0000313" key="3">
    <source>
        <dbReference type="EMBL" id="MBA8795657.1"/>
    </source>
</evidence>
<gene>
    <name evidence="3" type="ORF">FHX74_003293</name>
</gene>
<dbReference type="InterPro" id="IPR042001">
    <property type="entry name" value="Sortase_F"/>
</dbReference>
<sequence length="205" mass="20950">MMQSGCAGPQSAAPAPAAPSVRSSANASSTPAEPSPEPVREGRPARPNLAFRPTRIELPGGSSAAVVPAATVNGVLSVPENVQHVGWWDGSALVGDPYGATVIAGHIDSATEGLGFFSRLLSLRTGEQVVVRGAAATDAPDATVRHAAFRITSVRTVAKDALSSDSQAFEQDGPRRLVLITCAGAYLPSRGGYQSNLVVVAEPLG</sequence>
<dbReference type="InterPro" id="IPR023365">
    <property type="entry name" value="Sortase_dom-sf"/>
</dbReference>
<evidence type="ECO:0000256" key="1">
    <source>
        <dbReference type="ARBA" id="ARBA00022801"/>
    </source>
</evidence>
<dbReference type="Pfam" id="PF04203">
    <property type="entry name" value="Sortase"/>
    <property type="match status" value="1"/>
</dbReference>
<dbReference type="InterPro" id="IPR005754">
    <property type="entry name" value="Sortase"/>
</dbReference>
<dbReference type="SUPFAM" id="SSF63817">
    <property type="entry name" value="Sortase"/>
    <property type="match status" value="1"/>
</dbReference>
<organism evidence="3 4">
    <name type="scientific">Microlunatus kandeliicorticis</name>
    <dbReference type="NCBI Taxonomy" id="1759536"/>
    <lineage>
        <taxon>Bacteria</taxon>
        <taxon>Bacillati</taxon>
        <taxon>Actinomycetota</taxon>
        <taxon>Actinomycetes</taxon>
        <taxon>Propionibacteriales</taxon>
        <taxon>Propionibacteriaceae</taxon>
        <taxon>Microlunatus</taxon>
    </lineage>
</organism>